<gene>
    <name evidence="2" type="ORF">DBV15_12874</name>
</gene>
<evidence type="ECO:0000256" key="1">
    <source>
        <dbReference type="SAM" id="MobiDB-lite"/>
    </source>
</evidence>
<protein>
    <submittedName>
        <fullName evidence="2">Gag-pol polyprotein</fullName>
    </submittedName>
</protein>
<name>A0A4S2KH08_9HYME</name>
<dbReference type="Pfam" id="PF03564">
    <property type="entry name" value="DUF1759"/>
    <property type="match status" value="1"/>
</dbReference>
<feature type="region of interest" description="Disordered" evidence="1">
    <location>
        <begin position="27"/>
        <end position="63"/>
    </location>
</feature>
<feature type="region of interest" description="Disordered" evidence="1">
    <location>
        <begin position="403"/>
        <end position="437"/>
    </location>
</feature>
<sequence length="437" mass="49782">MRKNVYDIIKGRYLNALERFTTLLERDQASSTEVASNHSTSGRDSSVPSTSNQSTLNPSTSNQLAHVPSALNQLTSIPFTSGPSISTQSTSVPLIVNQYTSNVLISSQSAPLPNVGLPYIPNTKLPYIKIPRFSGNPEKWLTFKNLFHSLIVTSPTLSAVEKLQYLKTHLEGAAFNLVEHTALTAENFQKTWDAFIEFYENTRLLINSTLQSLFNLKRVTKESGTELQQLYANVMQLYRTFETLECPIAHWDHFLIFICTQKLDVESNKLWEAQLGSIRKPPWKQFYDFLFSRMSALKSFESSQQKGILQSTKQQSAKVHHQGQTSNTYPNPKGACVLCKERHFISFCPKYTSKTTQQKLAFISSQKLCYNCLGLHRVSHCRITKRCQKCSRKHHTSIHVADFSKSKEKENRNPKQETRVETSSKQDARVLYSHQDE</sequence>
<dbReference type="InterPro" id="IPR005312">
    <property type="entry name" value="DUF1759"/>
</dbReference>
<dbReference type="Proteomes" id="UP000310200">
    <property type="component" value="Unassembled WGS sequence"/>
</dbReference>
<proteinExistence type="predicted"/>
<evidence type="ECO:0000313" key="2">
    <source>
        <dbReference type="EMBL" id="TGZ48755.1"/>
    </source>
</evidence>
<dbReference type="EMBL" id="QBLH01002324">
    <property type="protein sequence ID" value="TGZ48755.1"/>
    <property type="molecule type" value="Genomic_DNA"/>
</dbReference>
<dbReference type="PANTHER" id="PTHR47331">
    <property type="entry name" value="PHD-TYPE DOMAIN-CONTAINING PROTEIN"/>
    <property type="match status" value="1"/>
</dbReference>
<dbReference type="PANTHER" id="PTHR47331:SF1">
    <property type="entry name" value="GAG-LIKE PROTEIN"/>
    <property type="match status" value="1"/>
</dbReference>
<feature type="compositionally biased region" description="Polar residues" evidence="1">
    <location>
        <begin position="29"/>
        <end position="63"/>
    </location>
</feature>
<keyword evidence="3" id="KW-1185">Reference proteome</keyword>
<evidence type="ECO:0000313" key="3">
    <source>
        <dbReference type="Proteomes" id="UP000310200"/>
    </source>
</evidence>
<reference evidence="2 3" key="1">
    <citation type="journal article" date="2019" name="Philos. Trans. R. Soc. Lond., B, Biol. Sci.">
        <title>Ant behaviour and brain gene expression of defending hosts depend on the ecological success of the intruding social parasite.</title>
        <authorList>
            <person name="Kaur R."/>
            <person name="Stoldt M."/>
            <person name="Jongepier E."/>
            <person name="Feldmeyer B."/>
            <person name="Menzel F."/>
            <person name="Bornberg-Bauer E."/>
            <person name="Foitzik S."/>
        </authorList>
    </citation>
    <scope>NUCLEOTIDE SEQUENCE [LARGE SCALE GENOMIC DNA]</scope>
    <source>
        <tissue evidence="2">Whole body</tissue>
    </source>
</reference>
<organism evidence="2 3">
    <name type="scientific">Temnothorax longispinosus</name>
    <dbReference type="NCBI Taxonomy" id="300112"/>
    <lineage>
        <taxon>Eukaryota</taxon>
        <taxon>Metazoa</taxon>
        <taxon>Ecdysozoa</taxon>
        <taxon>Arthropoda</taxon>
        <taxon>Hexapoda</taxon>
        <taxon>Insecta</taxon>
        <taxon>Pterygota</taxon>
        <taxon>Neoptera</taxon>
        <taxon>Endopterygota</taxon>
        <taxon>Hymenoptera</taxon>
        <taxon>Apocrita</taxon>
        <taxon>Aculeata</taxon>
        <taxon>Formicoidea</taxon>
        <taxon>Formicidae</taxon>
        <taxon>Myrmicinae</taxon>
        <taxon>Temnothorax</taxon>
    </lineage>
</organism>
<dbReference type="AlphaFoldDB" id="A0A4S2KH08"/>
<accession>A0A4S2KH08</accession>
<comment type="caution">
    <text evidence="2">The sequence shown here is derived from an EMBL/GenBank/DDBJ whole genome shotgun (WGS) entry which is preliminary data.</text>
</comment>
<dbReference type="STRING" id="300112.A0A4S2KH08"/>